<dbReference type="Proteomes" id="UP000027997">
    <property type="component" value="Unassembled WGS sequence"/>
</dbReference>
<reference evidence="1 2" key="1">
    <citation type="submission" date="2014-06" db="EMBL/GenBank/DDBJ databases">
        <title>Whole Genome Sequences of Three Symbiotic Endozoicomonas Bacteria.</title>
        <authorList>
            <person name="Neave M.J."/>
            <person name="Apprill A."/>
            <person name="Voolstra C.R."/>
        </authorList>
    </citation>
    <scope>NUCLEOTIDE SEQUENCE [LARGE SCALE GENOMIC DNA]</scope>
    <source>
        <strain evidence="1 2">DSM 22380</strain>
    </source>
</reference>
<dbReference type="AlphaFoldDB" id="A0A081KAY2"/>
<keyword evidence="2" id="KW-1185">Reference proteome</keyword>
<accession>A0A081KAY2</accession>
<organism evidence="1 2">
    <name type="scientific">Endozoicomonas elysicola</name>
    <dbReference type="NCBI Taxonomy" id="305900"/>
    <lineage>
        <taxon>Bacteria</taxon>
        <taxon>Pseudomonadati</taxon>
        <taxon>Pseudomonadota</taxon>
        <taxon>Gammaproteobacteria</taxon>
        <taxon>Oceanospirillales</taxon>
        <taxon>Endozoicomonadaceae</taxon>
        <taxon>Endozoicomonas</taxon>
    </lineage>
</organism>
<gene>
    <name evidence="1" type="ORF">GV64_11675</name>
</gene>
<comment type="caution">
    <text evidence="1">The sequence shown here is derived from an EMBL/GenBank/DDBJ whole genome shotgun (WGS) entry which is preliminary data.</text>
</comment>
<proteinExistence type="predicted"/>
<dbReference type="EMBL" id="JOJP01000001">
    <property type="protein sequence ID" value="KEI71308.1"/>
    <property type="molecule type" value="Genomic_DNA"/>
</dbReference>
<evidence type="ECO:0000313" key="2">
    <source>
        <dbReference type="Proteomes" id="UP000027997"/>
    </source>
</evidence>
<name>A0A081KAY2_9GAMM</name>
<evidence type="ECO:0000313" key="1">
    <source>
        <dbReference type="EMBL" id="KEI71308.1"/>
    </source>
</evidence>
<protein>
    <submittedName>
        <fullName evidence="1">Uncharacterized protein</fullName>
    </submittedName>
</protein>
<sequence>MLLEGNSSKSLMVSDSLIHSGSLTVLQGSFLNHRDHKEHEEEPFFSFVFFVIQAFLTHAKKE</sequence>